<protein>
    <submittedName>
        <fullName evidence="1">Uncharacterized protein</fullName>
    </submittedName>
</protein>
<comment type="caution">
    <text evidence="1">The sequence shown here is derived from an EMBL/GenBank/DDBJ whole genome shotgun (WGS) entry which is preliminary data.</text>
</comment>
<dbReference type="Proteomes" id="UP000024635">
    <property type="component" value="Unassembled WGS sequence"/>
</dbReference>
<name>A0A016T5Y8_9BILA</name>
<evidence type="ECO:0000313" key="2">
    <source>
        <dbReference type="Proteomes" id="UP000024635"/>
    </source>
</evidence>
<sequence>MITTVWHSEIRTPTLLKLNDTNNIPMDPAKSLRISTIKDRLMVSAMYDQRSNWLLQLLIQLESMFRWNHRISPTMTYQHRNINRSYFVTTVNR</sequence>
<dbReference type="EMBL" id="JARK01001470">
    <property type="protein sequence ID" value="EYB98077.1"/>
    <property type="molecule type" value="Genomic_DNA"/>
</dbReference>
<dbReference type="AlphaFoldDB" id="A0A016T5Y8"/>
<accession>A0A016T5Y8</accession>
<reference evidence="2" key="1">
    <citation type="journal article" date="2015" name="Nat. Genet.">
        <title>The genome and transcriptome of the zoonotic hookworm Ancylostoma ceylanicum identify infection-specific gene families.</title>
        <authorList>
            <person name="Schwarz E.M."/>
            <person name="Hu Y."/>
            <person name="Antoshechkin I."/>
            <person name="Miller M.M."/>
            <person name="Sternberg P.W."/>
            <person name="Aroian R.V."/>
        </authorList>
    </citation>
    <scope>NUCLEOTIDE SEQUENCE</scope>
    <source>
        <strain evidence="2">HY135</strain>
    </source>
</reference>
<keyword evidence="2" id="KW-1185">Reference proteome</keyword>
<gene>
    <name evidence="1" type="primary">Acey_s0134.g1836</name>
    <name evidence="1" type="ORF">Y032_0134g1836</name>
</gene>
<organism evidence="1 2">
    <name type="scientific">Ancylostoma ceylanicum</name>
    <dbReference type="NCBI Taxonomy" id="53326"/>
    <lineage>
        <taxon>Eukaryota</taxon>
        <taxon>Metazoa</taxon>
        <taxon>Ecdysozoa</taxon>
        <taxon>Nematoda</taxon>
        <taxon>Chromadorea</taxon>
        <taxon>Rhabditida</taxon>
        <taxon>Rhabditina</taxon>
        <taxon>Rhabditomorpha</taxon>
        <taxon>Strongyloidea</taxon>
        <taxon>Ancylostomatidae</taxon>
        <taxon>Ancylostomatinae</taxon>
        <taxon>Ancylostoma</taxon>
    </lineage>
</organism>
<proteinExistence type="predicted"/>
<evidence type="ECO:0000313" key="1">
    <source>
        <dbReference type="EMBL" id="EYB98077.1"/>
    </source>
</evidence>